<dbReference type="InterPro" id="IPR000362">
    <property type="entry name" value="Fumarate_lyase_fam"/>
</dbReference>
<dbReference type="CDD" id="cd01359">
    <property type="entry name" value="Argininosuccinate_lyase"/>
    <property type="match status" value="1"/>
</dbReference>
<dbReference type="GO" id="GO:0004056">
    <property type="term" value="F:argininosuccinate lyase activity"/>
    <property type="evidence" value="ECO:0007669"/>
    <property type="project" value="UniProtKB-EC"/>
</dbReference>
<dbReference type="GO" id="GO:0042450">
    <property type="term" value="P:L-arginine biosynthetic process via ornithine"/>
    <property type="evidence" value="ECO:0007669"/>
    <property type="project" value="InterPro"/>
</dbReference>
<gene>
    <name evidence="2" type="primary">argH_26</name>
    <name evidence="2" type="ORF">SDC9_82289</name>
</gene>
<name>A0A644Z4A9_9ZZZZ</name>
<proteinExistence type="inferred from homology"/>
<dbReference type="Pfam" id="PF00206">
    <property type="entry name" value="Lyase_1"/>
    <property type="match status" value="1"/>
</dbReference>
<organism evidence="2">
    <name type="scientific">bioreactor metagenome</name>
    <dbReference type="NCBI Taxonomy" id="1076179"/>
    <lineage>
        <taxon>unclassified sequences</taxon>
        <taxon>metagenomes</taxon>
        <taxon>ecological metagenomes</taxon>
    </lineage>
</organism>
<protein>
    <submittedName>
        <fullName evidence="2">Argininosuccinate lyase</fullName>
        <ecNumber evidence="2">4.3.2.1</ecNumber>
    </submittedName>
</protein>
<dbReference type="InterPro" id="IPR022761">
    <property type="entry name" value="Fumarate_lyase_N"/>
</dbReference>
<dbReference type="NCBIfam" id="TIGR00838">
    <property type="entry name" value="argH"/>
    <property type="match status" value="1"/>
</dbReference>
<dbReference type="PANTHER" id="PTHR43814:SF1">
    <property type="entry name" value="ARGININOSUCCINATE LYASE"/>
    <property type="match status" value="1"/>
</dbReference>
<dbReference type="PANTHER" id="PTHR43814">
    <property type="entry name" value="ARGININOSUCCINATE LYASE"/>
    <property type="match status" value="1"/>
</dbReference>
<evidence type="ECO:0000313" key="2">
    <source>
        <dbReference type="EMBL" id="MPM35696.1"/>
    </source>
</evidence>
<dbReference type="HAMAP" id="MF_00006">
    <property type="entry name" value="Arg_succ_lyase"/>
    <property type="match status" value="1"/>
</dbReference>
<dbReference type="EMBL" id="VSSQ01007366">
    <property type="protein sequence ID" value="MPM35696.1"/>
    <property type="molecule type" value="Genomic_DNA"/>
</dbReference>
<dbReference type="EC" id="4.3.2.1" evidence="2"/>
<dbReference type="Gene3D" id="1.10.40.30">
    <property type="entry name" value="Fumarase/aspartase (C-terminal domain)"/>
    <property type="match status" value="1"/>
</dbReference>
<dbReference type="Gene3D" id="1.10.275.10">
    <property type="entry name" value="Fumarase/aspartase (N-terminal domain)"/>
    <property type="match status" value="1"/>
</dbReference>
<dbReference type="PROSITE" id="PS00163">
    <property type="entry name" value="FUMARATE_LYASES"/>
    <property type="match status" value="1"/>
</dbReference>
<dbReference type="GO" id="GO:0005829">
    <property type="term" value="C:cytosol"/>
    <property type="evidence" value="ECO:0007669"/>
    <property type="project" value="TreeGrafter"/>
</dbReference>
<dbReference type="AlphaFoldDB" id="A0A644Z4A9"/>
<dbReference type="PRINTS" id="PR00145">
    <property type="entry name" value="ARGSUCLYASE"/>
</dbReference>
<sequence length="457" mass="50851">MSKLWQKDYSLDSLMEEFTVGNDYILDQELVIADCLASIAHARGLHEIGILDDEELATLTQGLAEIIGLRQQNAFPITLENEDCHTAIESYLTEHYGEVGKKIHTGRSRNDQVQTALRIWMREFALKLCNSTGELCEQLLSFASEHAEVPMPGRTHMQIAMPSSVGLWAAAYAEELYDEAQHLMHLSWTLDQSPLGSAASYGVPLPLDRQFTAEQMGFTRVQNNVLYANNSRGKFEAMLLDGCEYIALTLSKLAQDLMLFTLPEFGYFSLPRELCTGSSIMPQKKNPDGLELARSRSALVSSASIRVKSIIRSLPSGYNRDFQDTKEPLLQGTKATWQLVQIFSRMVKGLSVHKDKLISACTPELYATDIVLQQVAEGKNFRDTYKEVGLHLDQVAKLDPIATLSSRTSLGTTGNLGLDEDVLFVSLMKSGCEDVLASFEQAYQELCLLQGVEAVLY</sequence>
<dbReference type="SUPFAM" id="SSF48557">
    <property type="entry name" value="L-aspartase-like"/>
    <property type="match status" value="1"/>
</dbReference>
<evidence type="ECO:0000259" key="1">
    <source>
        <dbReference type="Pfam" id="PF00206"/>
    </source>
</evidence>
<dbReference type="InterPro" id="IPR020557">
    <property type="entry name" value="Fumarate_lyase_CS"/>
</dbReference>
<feature type="domain" description="Fumarate lyase N-terminal" evidence="1">
    <location>
        <begin position="12"/>
        <end position="298"/>
    </location>
</feature>
<comment type="caution">
    <text evidence="2">The sequence shown here is derived from an EMBL/GenBank/DDBJ whole genome shotgun (WGS) entry which is preliminary data.</text>
</comment>
<dbReference type="InterPro" id="IPR008948">
    <property type="entry name" value="L-Aspartase-like"/>
</dbReference>
<reference evidence="2" key="1">
    <citation type="submission" date="2019-08" db="EMBL/GenBank/DDBJ databases">
        <authorList>
            <person name="Kucharzyk K."/>
            <person name="Murdoch R.W."/>
            <person name="Higgins S."/>
            <person name="Loffler F."/>
        </authorList>
    </citation>
    <scope>NUCLEOTIDE SEQUENCE</scope>
</reference>
<accession>A0A644Z4A9</accession>
<dbReference type="PRINTS" id="PR00149">
    <property type="entry name" value="FUMRATELYASE"/>
</dbReference>
<dbReference type="Gene3D" id="1.20.200.10">
    <property type="entry name" value="Fumarase/aspartase (Central domain)"/>
    <property type="match status" value="1"/>
</dbReference>
<keyword evidence="2" id="KW-0456">Lyase</keyword>
<dbReference type="InterPro" id="IPR009049">
    <property type="entry name" value="Argininosuccinate_lyase"/>
</dbReference>
<dbReference type="InterPro" id="IPR024083">
    <property type="entry name" value="Fumarase/histidase_N"/>
</dbReference>